<dbReference type="GO" id="GO:0065003">
    <property type="term" value="P:protein-containing complex assembly"/>
    <property type="evidence" value="ECO:0007669"/>
    <property type="project" value="InterPro"/>
</dbReference>
<dbReference type="AlphaFoldDB" id="A0A1K2HVV5"/>
<keyword evidence="4 5" id="KW-0143">Chaperone</keyword>
<keyword evidence="3 5" id="KW-0533">Nickel</keyword>
<dbReference type="InterPro" id="IPR012406">
    <property type="entry name" value="UreE"/>
</dbReference>
<evidence type="ECO:0000256" key="2">
    <source>
        <dbReference type="ARBA" id="ARBA00022490"/>
    </source>
</evidence>
<dbReference type="OrthoDB" id="9802215at2"/>
<dbReference type="GO" id="GO:0019627">
    <property type="term" value="P:urea metabolic process"/>
    <property type="evidence" value="ECO:0007669"/>
    <property type="project" value="InterPro"/>
</dbReference>
<dbReference type="InterPro" id="IPR036118">
    <property type="entry name" value="UreE_N_sf"/>
</dbReference>
<accession>A0A1K2HVV5</accession>
<evidence type="ECO:0000256" key="5">
    <source>
        <dbReference type="HAMAP-Rule" id="MF_00822"/>
    </source>
</evidence>
<evidence type="ECO:0000256" key="1">
    <source>
        <dbReference type="ARBA" id="ARBA00004496"/>
    </source>
</evidence>
<sequence>MPETFRAIRYLAPDPAASCWDVLVLKSDERRVRRRRLELVHGDFVLVDFPETIDLEDNGRLELEDGRFVGISAAEELLYEIRAKDPVHLMQLCWHLGNRHTPTQIAREWDGLGQRILIRRDHVLRRMLEQLGATVTEISEPFSPVAGAYHGHGEHDHGDKSHALLNR</sequence>
<dbReference type="Gene3D" id="3.30.70.790">
    <property type="entry name" value="UreE, C-terminal domain"/>
    <property type="match status" value="1"/>
</dbReference>
<dbReference type="GO" id="GO:0016151">
    <property type="term" value="F:nickel cation binding"/>
    <property type="evidence" value="ECO:0007669"/>
    <property type="project" value="UniProtKB-UniRule"/>
</dbReference>
<dbReference type="Pfam" id="PF02814">
    <property type="entry name" value="UreE_N"/>
    <property type="match status" value="1"/>
</dbReference>
<feature type="compositionally biased region" description="Basic and acidic residues" evidence="6">
    <location>
        <begin position="151"/>
        <end position="167"/>
    </location>
</feature>
<dbReference type="Gene3D" id="2.60.260.20">
    <property type="entry name" value="Urease metallochaperone UreE, N-terminal domain"/>
    <property type="match status" value="1"/>
</dbReference>
<dbReference type="Proteomes" id="UP000183447">
    <property type="component" value="Unassembled WGS sequence"/>
</dbReference>
<keyword evidence="2 5" id="KW-0963">Cytoplasm</keyword>
<comment type="similarity">
    <text evidence="5">Belongs to the UreE family.</text>
</comment>
<dbReference type="EMBL" id="FPKU01000001">
    <property type="protein sequence ID" value="SFZ82983.1"/>
    <property type="molecule type" value="Genomic_DNA"/>
</dbReference>
<comment type="subcellular location">
    <subcellularLocation>
        <location evidence="1 5">Cytoplasm</location>
    </subcellularLocation>
</comment>
<dbReference type="SUPFAM" id="SSF69287">
    <property type="entry name" value="Urease metallochaperone UreE, N-terminal domain"/>
    <property type="match status" value="1"/>
</dbReference>
<dbReference type="GO" id="GO:0006457">
    <property type="term" value="P:protein folding"/>
    <property type="evidence" value="ECO:0007669"/>
    <property type="project" value="InterPro"/>
</dbReference>
<dbReference type="SMART" id="SM00988">
    <property type="entry name" value="UreE_N"/>
    <property type="match status" value="1"/>
</dbReference>
<dbReference type="HAMAP" id="MF_00822">
    <property type="entry name" value="UreE"/>
    <property type="match status" value="1"/>
</dbReference>
<comment type="function">
    <text evidence="5">Involved in urease metallocenter assembly. Binds nickel. Probably functions as a nickel donor during metallocenter assembly.</text>
</comment>
<organism evidence="8 9">
    <name type="scientific">Devosia enhydra</name>
    <dbReference type="NCBI Taxonomy" id="665118"/>
    <lineage>
        <taxon>Bacteria</taxon>
        <taxon>Pseudomonadati</taxon>
        <taxon>Pseudomonadota</taxon>
        <taxon>Alphaproteobacteria</taxon>
        <taxon>Hyphomicrobiales</taxon>
        <taxon>Devosiaceae</taxon>
        <taxon>Devosia</taxon>
    </lineage>
</organism>
<dbReference type="PIRSF" id="PIRSF036402">
    <property type="entry name" value="Ureas_acces_UreE"/>
    <property type="match status" value="1"/>
</dbReference>
<dbReference type="GO" id="GO:0005737">
    <property type="term" value="C:cytoplasm"/>
    <property type="evidence" value="ECO:0007669"/>
    <property type="project" value="UniProtKB-SubCell"/>
</dbReference>
<evidence type="ECO:0000313" key="9">
    <source>
        <dbReference type="Proteomes" id="UP000183447"/>
    </source>
</evidence>
<evidence type="ECO:0000313" key="8">
    <source>
        <dbReference type="EMBL" id="SFZ82983.1"/>
    </source>
</evidence>
<keyword evidence="9" id="KW-1185">Reference proteome</keyword>
<evidence type="ECO:0000256" key="4">
    <source>
        <dbReference type="ARBA" id="ARBA00023186"/>
    </source>
</evidence>
<dbReference type="Pfam" id="PF05194">
    <property type="entry name" value="UreE_C"/>
    <property type="match status" value="1"/>
</dbReference>
<evidence type="ECO:0000256" key="3">
    <source>
        <dbReference type="ARBA" id="ARBA00022596"/>
    </source>
</evidence>
<dbReference type="GO" id="GO:0051082">
    <property type="term" value="F:unfolded protein binding"/>
    <property type="evidence" value="ECO:0007669"/>
    <property type="project" value="UniProtKB-UniRule"/>
</dbReference>
<gene>
    <name evidence="5" type="primary">ureE</name>
    <name evidence="8" type="ORF">SAMN02983003_1390</name>
</gene>
<proteinExistence type="inferred from homology"/>
<dbReference type="InterPro" id="IPR007864">
    <property type="entry name" value="UreE_C_dom"/>
</dbReference>
<dbReference type="STRING" id="665118.SAMN02983003_1390"/>
<reference evidence="8 9" key="1">
    <citation type="submission" date="2016-11" db="EMBL/GenBank/DDBJ databases">
        <authorList>
            <person name="Jaros S."/>
            <person name="Januszkiewicz K."/>
            <person name="Wedrychowicz H."/>
        </authorList>
    </citation>
    <scope>NUCLEOTIDE SEQUENCE [LARGE SCALE GENOMIC DNA]</scope>
    <source>
        <strain evidence="8 9">ATCC 23634</strain>
    </source>
</reference>
<dbReference type="RefSeq" id="WP_084603293.1">
    <property type="nucleotide sequence ID" value="NZ_FPKU01000001.1"/>
</dbReference>
<evidence type="ECO:0000256" key="6">
    <source>
        <dbReference type="SAM" id="MobiDB-lite"/>
    </source>
</evidence>
<feature type="domain" description="UreE urease accessory N-terminal" evidence="7">
    <location>
        <begin position="6"/>
        <end position="69"/>
    </location>
</feature>
<feature type="region of interest" description="Disordered" evidence="6">
    <location>
        <begin position="148"/>
        <end position="167"/>
    </location>
</feature>
<protein>
    <recommendedName>
        <fullName evidence="5">Urease accessory protein UreE</fullName>
    </recommendedName>
</protein>
<name>A0A1K2HVV5_9HYPH</name>
<dbReference type="InterPro" id="IPR004029">
    <property type="entry name" value="UreE_N"/>
</dbReference>
<evidence type="ECO:0000259" key="7">
    <source>
        <dbReference type="SMART" id="SM00988"/>
    </source>
</evidence>
<dbReference type="SUPFAM" id="SSF69737">
    <property type="entry name" value="Urease metallochaperone UreE, C-terminal domain"/>
    <property type="match status" value="1"/>
</dbReference>